<dbReference type="PANTHER" id="PTHR11579">
    <property type="entry name" value="PROTEIN-L-ISOASPARTATE O-METHYLTRANSFERASE"/>
    <property type="match status" value="1"/>
</dbReference>
<dbReference type="InterPro" id="IPR000682">
    <property type="entry name" value="PCMT"/>
</dbReference>
<evidence type="ECO:0000256" key="5">
    <source>
        <dbReference type="ARBA" id="ARBA00022679"/>
    </source>
</evidence>
<feature type="active site" evidence="7">
    <location>
        <position position="74"/>
    </location>
</feature>
<name>A0A5M4AWK0_9BACT</name>
<evidence type="ECO:0000256" key="7">
    <source>
        <dbReference type="HAMAP-Rule" id="MF_00090"/>
    </source>
</evidence>
<dbReference type="Proteomes" id="UP000391834">
    <property type="component" value="Unassembled WGS sequence"/>
</dbReference>
<dbReference type="CDD" id="cd02440">
    <property type="entry name" value="AdoMet_MTases"/>
    <property type="match status" value="1"/>
</dbReference>
<dbReference type="GO" id="GO:0030091">
    <property type="term" value="P:protein repair"/>
    <property type="evidence" value="ECO:0007669"/>
    <property type="project" value="UniProtKB-UniRule"/>
</dbReference>
<comment type="similarity">
    <text evidence="2 7">Belongs to the methyltransferase superfamily. L-isoaspartyl/D-aspartyl protein methyltransferase family.</text>
</comment>
<organism evidence="8 9">
    <name type="scientific">Prolixibacter bellariivorans</name>
    <dbReference type="NCBI Taxonomy" id="314319"/>
    <lineage>
        <taxon>Bacteria</taxon>
        <taxon>Pseudomonadati</taxon>
        <taxon>Bacteroidota</taxon>
        <taxon>Bacteroidia</taxon>
        <taxon>Marinilabiliales</taxon>
        <taxon>Prolixibacteraceae</taxon>
        <taxon>Prolixibacter</taxon>
    </lineage>
</organism>
<sequence>MLAKLKNERRLEDNYRHRGLRRKLVSEIQAKGITDENVLEAIGKVPRHLFMDSSFVQFAYRDKAFPIGKGQTISQPYTVAFQTQLLEVKKFDKVLEVGTGSGYQAAVLCEMGATVFTIERHRELYDKVRALLPSIGYEPMFFHGDGYAGLPTYGPFDKIIVTAGAPYIPEALLEQLKVGGRLVIPVGSQHRQEMKLVIRESENEYRTEDRGGFIFVPLVGGKSE</sequence>
<keyword evidence="5 7" id="KW-0808">Transferase</keyword>
<evidence type="ECO:0000256" key="6">
    <source>
        <dbReference type="ARBA" id="ARBA00022691"/>
    </source>
</evidence>
<dbReference type="Gene3D" id="3.40.50.150">
    <property type="entry name" value="Vaccinia Virus protein VP39"/>
    <property type="match status" value="1"/>
</dbReference>
<dbReference type="NCBIfam" id="TIGR00080">
    <property type="entry name" value="pimt"/>
    <property type="match status" value="1"/>
</dbReference>
<comment type="caution">
    <text evidence="8">The sequence shown here is derived from an EMBL/GenBank/DDBJ whole genome shotgun (WGS) entry which is preliminary data.</text>
</comment>
<comment type="subcellular location">
    <subcellularLocation>
        <location evidence="1 7">Cytoplasm</location>
    </subcellularLocation>
</comment>
<dbReference type="GO" id="GO:0005737">
    <property type="term" value="C:cytoplasm"/>
    <property type="evidence" value="ECO:0007669"/>
    <property type="project" value="UniProtKB-SubCell"/>
</dbReference>
<dbReference type="HAMAP" id="MF_00090">
    <property type="entry name" value="PIMT"/>
    <property type="match status" value="1"/>
</dbReference>
<keyword evidence="4 7" id="KW-0489">Methyltransferase</keyword>
<proteinExistence type="inferred from homology"/>
<dbReference type="InterPro" id="IPR029063">
    <property type="entry name" value="SAM-dependent_MTases_sf"/>
</dbReference>
<keyword evidence="3 7" id="KW-0963">Cytoplasm</keyword>
<dbReference type="PROSITE" id="PS01279">
    <property type="entry name" value="PCMT"/>
    <property type="match status" value="1"/>
</dbReference>
<evidence type="ECO:0000256" key="4">
    <source>
        <dbReference type="ARBA" id="ARBA00022603"/>
    </source>
</evidence>
<keyword evidence="9" id="KW-1185">Reference proteome</keyword>
<accession>A0A5M4AWK0</accession>
<dbReference type="SUPFAM" id="SSF53335">
    <property type="entry name" value="S-adenosyl-L-methionine-dependent methyltransferases"/>
    <property type="match status" value="1"/>
</dbReference>
<evidence type="ECO:0000256" key="1">
    <source>
        <dbReference type="ARBA" id="ARBA00004496"/>
    </source>
</evidence>
<dbReference type="EMBL" id="BLAX01000001">
    <property type="protein sequence ID" value="GET32282.1"/>
    <property type="molecule type" value="Genomic_DNA"/>
</dbReference>
<keyword evidence="6 7" id="KW-0949">S-adenosyl-L-methionine</keyword>
<evidence type="ECO:0000313" key="8">
    <source>
        <dbReference type="EMBL" id="GET32282.1"/>
    </source>
</evidence>
<comment type="function">
    <text evidence="7">Catalyzes the methyl esterification of L-isoaspartyl residues in peptides and proteins that result from spontaneous decomposition of normal L-aspartyl and L-asparaginyl residues. It plays a role in the repair and/or degradation of damaged proteins.</text>
</comment>
<protein>
    <recommendedName>
        <fullName evidence="7">Protein-L-isoaspartate O-methyltransferase</fullName>
        <ecNumber evidence="7">2.1.1.77</ecNumber>
    </recommendedName>
    <alternativeName>
        <fullName evidence="7">L-isoaspartyl protein carboxyl methyltransferase</fullName>
    </alternativeName>
    <alternativeName>
        <fullName evidence="7">Protein L-isoaspartyl methyltransferase</fullName>
    </alternativeName>
    <alternativeName>
        <fullName evidence="7">Protein-beta-aspartate methyltransferase</fullName>
        <shortName evidence="7">PIMT</shortName>
    </alternativeName>
</protein>
<dbReference type="PANTHER" id="PTHR11579:SF0">
    <property type="entry name" value="PROTEIN-L-ISOASPARTATE(D-ASPARTATE) O-METHYLTRANSFERASE"/>
    <property type="match status" value="1"/>
</dbReference>
<dbReference type="NCBIfam" id="NF001453">
    <property type="entry name" value="PRK00312.1"/>
    <property type="match status" value="1"/>
</dbReference>
<dbReference type="GO" id="GO:0032259">
    <property type="term" value="P:methylation"/>
    <property type="evidence" value="ECO:0007669"/>
    <property type="project" value="UniProtKB-KW"/>
</dbReference>
<comment type="catalytic activity">
    <reaction evidence="7">
        <text>[protein]-L-isoaspartate + S-adenosyl-L-methionine = [protein]-L-isoaspartate alpha-methyl ester + S-adenosyl-L-homocysteine</text>
        <dbReference type="Rhea" id="RHEA:12705"/>
        <dbReference type="Rhea" id="RHEA-COMP:12143"/>
        <dbReference type="Rhea" id="RHEA-COMP:12144"/>
        <dbReference type="ChEBI" id="CHEBI:57856"/>
        <dbReference type="ChEBI" id="CHEBI:59789"/>
        <dbReference type="ChEBI" id="CHEBI:90596"/>
        <dbReference type="ChEBI" id="CHEBI:90598"/>
        <dbReference type="EC" id="2.1.1.77"/>
    </reaction>
</comment>
<evidence type="ECO:0000256" key="2">
    <source>
        <dbReference type="ARBA" id="ARBA00005369"/>
    </source>
</evidence>
<evidence type="ECO:0000256" key="3">
    <source>
        <dbReference type="ARBA" id="ARBA00022490"/>
    </source>
</evidence>
<dbReference type="AlphaFoldDB" id="A0A5M4AWK0"/>
<reference evidence="8 9" key="1">
    <citation type="submission" date="2019-10" db="EMBL/GenBank/DDBJ databases">
        <title>Prolixibacter strains distinguished by the presence of nitrate reductase genes were adept at nitrate-dependent anaerobic corrosion of metallic iron and carbon steel.</title>
        <authorList>
            <person name="Iino T."/>
            <person name="Shono N."/>
            <person name="Ito K."/>
            <person name="Nakamura R."/>
            <person name="Sueoka K."/>
            <person name="Harayama S."/>
            <person name="Ohkuma M."/>
        </authorList>
    </citation>
    <scope>NUCLEOTIDE SEQUENCE [LARGE SCALE GENOMIC DNA]</scope>
    <source>
        <strain evidence="8 9">JCM 13498</strain>
    </source>
</reference>
<gene>
    <name evidence="8" type="primary">pcm_1</name>
    <name evidence="7" type="synonym">pcm</name>
    <name evidence="8" type="ORF">PbJCM13498_11450</name>
</gene>
<dbReference type="FunFam" id="3.40.50.150:FF:000010">
    <property type="entry name" value="Protein-L-isoaspartate O-methyltransferase"/>
    <property type="match status" value="1"/>
</dbReference>
<dbReference type="GO" id="GO:0004719">
    <property type="term" value="F:protein-L-isoaspartate (D-aspartate) O-methyltransferase activity"/>
    <property type="evidence" value="ECO:0007669"/>
    <property type="project" value="UniProtKB-UniRule"/>
</dbReference>
<dbReference type="Pfam" id="PF01135">
    <property type="entry name" value="PCMT"/>
    <property type="match status" value="1"/>
</dbReference>
<evidence type="ECO:0000313" key="9">
    <source>
        <dbReference type="Proteomes" id="UP000391834"/>
    </source>
</evidence>
<dbReference type="EC" id="2.1.1.77" evidence="7"/>